<evidence type="ECO:0000313" key="3">
    <source>
        <dbReference type="Proteomes" id="UP000749646"/>
    </source>
</evidence>
<dbReference type="Proteomes" id="UP000749646">
    <property type="component" value="Unassembled WGS sequence"/>
</dbReference>
<name>A0A9P6SQU8_9FUNG</name>
<feature type="region of interest" description="Disordered" evidence="1">
    <location>
        <begin position="1"/>
        <end position="162"/>
    </location>
</feature>
<organism evidence="2 3">
    <name type="scientific">Modicella reniformis</name>
    <dbReference type="NCBI Taxonomy" id="1440133"/>
    <lineage>
        <taxon>Eukaryota</taxon>
        <taxon>Fungi</taxon>
        <taxon>Fungi incertae sedis</taxon>
        <taxon>Mucoromycota</taxon>
        <taxon>Mortierellomycotina</taxon>
        <taxon>Mortierellomycetes</taxon>
        <taxon>Mortierellales</taxon>
        <taxon>Mortierellaceae</taxon>
        <taxon>Modicella</taxon>
    </lineage>
</organism>
<dbReference type="EMBL" id="JAAAHW010002407">
    <property type="protein sequence ID" value="KAF9992007.1"/>
    <property type="molecule type" value="Genomic_DNA"/>
</dbReference>
<proteinExistence type="predicted"/>
<dbReference type="OrthoDB" id="8918678at2759"/>
<reference evidence="2" key="1">
    <citation type="journal article" date="2020" name="Fungal Divers.">
        <title>Resolving the Mortierellaceae phylogeny through synthesis of multi-gene phylogenetics and phylogenomics.</title>
        <authorList>
            <person name="Vandepol N."/>
            <person name="Liber J."/>
            <person name="Desiro A."/>
            <person name="Na H."/>
            <person name="Kennedy M."/>
            <person name="Barry K."/>
            <person name="Grigoriev I.V."/>
            <person name="Miller A.N."/>
            <person name="O'Donnell K."/>
            <person name="Stajich J.E."/>
            <person name="Bonito G."/>
        </authorList>
    </citation>
    <scope>NUCLEOTIDE SEQUENCE</scope>
    <source>
        <strain evidence="2">MES-2147</strain>
    </source>
</reference>
<gene>
    <name evidence="2" type="ORF">BGZ65_012824</name>
</gene>
<protein>
    <submittedName>
        <fullName evidence="2">Uncharacterized protein</fullName>
    </submittedName>
</protein>
<feature type="compositionally biased region" description="Low complexity" evidence="1">
    <location>
        <begin position="115"/>
        <end position="126"/>
    </location>
</feature>
<evidence type="ECO:0000256" key="1">
    <source>
        <dbReference type="SAM" id="MobiDB-lite"/>
    </source>
</evidence>
<feature type="compositionally biased region" description="Low complexity" evidence="1">
    <location>
        <begin position="71"/>
        <end position="80"/>
    </location>
</feature>
<keyword evidence="3" id="KW-1185">Reference proteome</keyword>
<comment type="caution">
    <text evidence="2">The sequence shown here is derived from an EMBL/GenBank/DDBJ whole genome shotgun (WGS) entry which is preliminary data.</text>
</comment>
<accession>A0A9P6SQU8</accession>
<feature type="non-terminal residue" evidence="2">
    <location>
        <position position="162"/>
    </location>
</feature>
<sequence>MQSSTEPGILPVSSEEDPNTTEYQPISAAEGIQDLPGGDYEEGQFVSFGATPSFPGYGGQLLSEQTVPSLQQQYNQQAAEENMDDLGMGNSSLRKEKPNAAVVSAEGNTGASNHQQPTDSSTQQTDEAGSSWWSKNFGGERHESLNPVNANLGAEQRVNKNA</sequence>
<evidence type="ECO:0000313" key="2">
    <source>
        <dbReference type="EMBL" id="KAF9992007.1"/>
    </source>
</evidence>
<dbReference type="AlphaFoldDB" id="A0A9P6SQU8"/>